<protein>
    <submittedName>
        <fullName evidence="8">Protein VirD4</fullName>
    </submittedName>
</protein>
<dbReference type="InterPro" id="IPR003688">
    <property type="entry name" value="TraG/VirD4"/>
</dbReference>
<keyword evidence="3" id="KW-1003">Cell membrane</keyword>
<evidence type="ECO:0000256" key="6">
    <source>
        <dbReference type="ARBA" id="ARBA00023136"/>
    </source>
</evidence>
<comment type="similarity">
    <text evidence="2">Belongs to the VirD4/TraG family.</text>
</comment>
<keyword evidence="4 7" id="KW-0812">Transmembrane</keyword>
<comment type="subcellular location">
    <subcellularLocation>
        <location evidence="1">Cell membrane</location>
        <topology evidence="1">Multi-pass membrane protein</topology>
    </subcellularLocation>
</comment>
<dbReference type="PANTHER" id="PTHR37937:SF1">
    <property type="entry name" value="CONJUGATIVE TRANSFER: DNA TRANSPORT"/>
    <property type="match status" value="1"/>
</dbReference>
<evidence type="ECO:0000256" key="2">
    <source>
        <dbReference type="ARBA" id="ARBA00008806"/>
    </source>
</evidence>
<gene>
    <name evidence="8" type="primary">virD4_0</name>
    <name evidence="8" type="ORF">Bhyg_00124</name>
</gene>
<accession>A0A9Q0N934</accession>
<dbReference type="OrthoDB" id="207081at2759"/>
<dbReference type="CDD" id="cd01127">
    <property type="entry name" value="TrwB_TraG_TraD_VirD4"/>
    <property type="match status" value="2"/>
</dbReference>
<organism evidence="8 9">
    <name type="scientific">Pseudolycoriella hygida</name>
    <dbReference type="NCBI Taxonomy" id="35572"/>
    <lineage>
        <taxon>Eukaryota</taxon>
        <taxon>Metazoa</taxon>
        <taxon>Ecdysozoa</taxon>
        <taxon>Arthropoda</taxon>
        <taxon>Hexapoda</taxon>
        <taxon>Insecta</taxon>
        <taxon>Pterygota</taxon>
        <taxon>Neoptera</taxon>
        <taxon>Endopterygota</taxon>
        <taxon>Diptera</taxon>
        <taxon>Nematocera</taxon>
        <taxon>Sciaroidea</taxon>
        <taxon>Sciaridae</taxon>
        <taxon>Pseudolycoriella</taxon>
    </lineage>
</organism>
<dbReference type="SUPFAM" id="SSF52540">
    <property type="entry name" value="P-loop containing nucleoside triphosphate hydrolases"/>
    <property type="match status" value="1"/>
</dbReference>
<evidence type="ECO:0000256" key="4">
    <source>
        <dbReference type="ARBA" id="ARBA00022692"/>
    </source>
</evidence>
<evidence type="ECO:0000256" key="3">
    <source>
        <dbReference type="ARBA" id="ARBA00022475"/>
    </source>
</evidence>
<dbReference type="InterPro" id="IPR051539">
    <property type="entry name" value="T4SS-coupling_protein"/>
</dbReference>
<dbReference type="Pfam" id="PF02534">
    <property type="entry name" value="T4SS-DNA_transf"/>
    <property type="match status" value="1"/>
</dbReference>
<keyword evidence="9" id="KW-1185">Reference proteome</keyword>
<keyword evidence="6 7" id="KW-0472">Membrane</keyword>
<feature type="transmembrane region" description="Helical" evidence="7">
    <location>
        <begin position="599"/>
        <end position="620"/>
    </location>
</feature>
<evidence type="ECO:0000313" key="8">
    <source>
        <dbReference type="EMBL" id="KAJ6644929.1"/>
    </source>
</evidence>
<dbReference type="GO" id="GO:0005886">
    <property type="term" value="C:plasma membrane"/>
    <property type="evidence" value="ECO:0007669"/>
    <property type="project" value="UniProtKB-SubCell"/>
</dbReference>
<dbReference type="PANTHER" id="PTHR37937">
    <property type="entry name" value="CONJUGATIVE TRANSFER: DNA TRANSPORT"/>
    <property type="match status" value="1"/>
</dbReference>
<dbReference type="AlphaFoldDB" id="A0A9Q0N934"/>
<dbReference type="EMBL" id="WJQU01000001">
    <property type="protein sequence ID" value="KAJ6644929.1"/>
    <property type="molecule type" value="Genomic_DNA"/>
</dbReference>
<dbReference type="Proteomes" id="UP001151699">
    <property type="component" value="Chromosome A"/>
</dbReference>
<dbReference type="InterPro" id="IPR027417">
    <property type="entry name" value="P-loop_NTPase"/>
</dbReference>
<feature type="transmembrane region" description="Helical" evidence="7">
    <location>
        <begin position="408"/>
        <end position="431"/>
    </location>
</feature>
<evidence type="ECO:0000256" key="1">
    <source>
        <dbReference type="ARBA" id="ARBA00004651"/>
    </source>
</evidence>
<evidence type="ECO:0000256" key="5">
    <source>
        <dbReference type="ARBA" id="ARBA00022989"/>
    </source>
</evidence>
<dbReference type="Gene3D" id="3.40.50.300">
    <property type="entry name" value="P-loop containing nucleotide triphosphate hydrolases"/>
    <property type="match status" value="1"/>
</dbReference>
<evidence type="ECO:0000313" key="9">
    <source>
        <dbReference type="Proteomes" id="UP001151699"/>
    </source>
</evidence>
<evidence type="ECO:0000256" key="7">
    <source>
        <dbReference type="SAM" id="Phobius"/>
    </source>
</evidence>
<keyword evidence="5 7" id="KW-1133">Transmembrane helix</keyword>
<comment type="caution">
    <text evidence="8">The sequence shown here is derived from an EMBL/GenBank/DDBJ whole genome shotgun (WGS) entry which is preliminary data.</text>
</comment>
<reference evidence="8" key="1">
    <citation type="submission" date="2022-07" db="EMBL/GenBank/DDBJ databases">
        <authorList>
            <person name="Trinca V."/>
            <person name="Uliana J.V.C."/>
            <person name="Torres T.T."/>
            <person name="Ward R.J."/>
            <person name="Monesi N."/>
        </authorList>
    </citation>
    <scope>NUCLEOTIDE SEQUENCE</scope>
    <source>
        <strain evidence="8">HSMRA1968</strain>
        <tissue evidence="8">Whole embryos</tissue>
    </source>
</reference>
<proteinExistence type="inferred from homology"/>
<name>A0A9Q0N934_9DIPT</name>
<sequence>MENTDRSYIYIEKLAECLQGINDCYNKDYLPGKSIKKTIISDKDIATQFKGDCREHFNEVIKGSVKKRKITGLLADVQQDIAELLKEHDRPGGLDVQHNQWELYQKSLQYLKEILQTIGEQQRSVTPNQEALQYSNKILEVEDTQSKNNMQIRGALQFLQKISVVEDKLSSLGNSQQDDIITPSDVEKTLNIKYDQYSLDAKNNNNKLQESKQLLEDECKEYIPKIKIAPLEAIVAAKYNNPELSTHDNKISLQDLQQTVRVEHEKYKWHEWFKETWPRNEHGIILHHNFEQTNKVVKNSLQPDHLLATRNRSINAYYLQSEEQEAQGLEQHKESAQQELGRARAWVSPDSEVRNILVDKGLLSKDEAPHLDDYIYQVIVSALTPPEILEMDDRLRQEDYVPLDIRAAGYRAIGIGCLVSLILPVIGLMLVNRKARALLYGDAKFASTKDIKHSSCVTLGNENTKGIVVAGTRSGKGAAIVIPNLLGWQESAIVLDIKQECFNITSKYRQTVLGQEVFLFNPFSFKTHKFNPLAYIDLDKLEGATDLMSLAEIIFPTDSVTGAERHFNNAAQSLFIAVAKALWISLKVSNMFLKENNLAAIFSIGNILALYSTVSMTNIIKMLQENLSLGKVTKIGEEVSKDAIAKIRSFMLMGDEGRASIISTFEKQLKLFALPAVKNATDSNDFDFREMRRKKMTIYLSVQPKDIKIASLLLNLFFNCAIKINLSEKPDFNPELKHNLLIILDEFPAIGNVPYVKEAAGYIAGYKLQLLTIFQNISQLNEIYGEQGRKTLLANHSCKIIFAPNEQSDAEYFSKEIAFITSMSTSRIDPYSFKTSTVPATSLDYRDPDNIEEEKGHRYFSIEPLNNTPYLQALNKYISASCKQANCGATKSDQSLGHFLTIDMCPSSKKFEQEFFAKLVKLSDKLNKPIPITLCVSGAWIVEHTKEFLWLKEQHNKGLISDETLMQKLKTFGLVPLGSNSWLAKGEKVIEGAFILVHGNSNEPEGIKIIMPIIDNLNLLPIENAFLPTKIDK</sequence>